<dbReference type="Proteomes" id="UP000078476">
    <property type="component" value="Unassembled WGS sequence"/>
</dbReference>
<organism evidence="7 8">
    <name type="scientific">Methylomonas lenta</name>
    <dbReference type="NCBI Taxonomy" id="980561"/>
    <lineage>
        <taxon>Bacteria</taxon>
        <taxon>Pseudomonadati</taxon>
        <taxon>Pseudomonadota</taxon>
        <taxon>Gammaproteobacteria</taxon>
        <taxon>Methylococcales</taxon>
        <taxon>Methylococcaceae</taxon>
        <taxon>Methylomonas</taxon>
    </lineage>
</organism>
<keyword evidence="3 5" id="KW-1133">Transmembrane helix</keyword>
<proteinExistence type="predicted"/>
<evidence type="ECO:0000256" key="3">
    <source>
        <dbReference type="ARBA" id="ARBA00022989"/>
    </source>
</evidence>
<dbReference type="InterPro" id="IPR052964">
    <property type="entry name" value="Sporulation_signal_mat"/>
</dbReference>
<dbReference type="OrthoDB" id="5294764at2"/>
<feature type="transmembrane region" description="Helical" evidence="5">
    <location>
        <begin position="443"/>
        <end position="462"/>
    </location>
</feature>
<dbReference type="GO" id="GO:0015035">
    <property type="term" value="F:protein-disulfide reductase activity"/>
    <property type="evidence" value="ECO:0007669"/>
    <property type="project" value="InterPro"/>
</dbReference>
<keyword evidence="2 5" id="KW-0812">Transmembrane</keyword>
<sequence length="635" mass="73830">MYKLLAAKIYKVYLAQAPASGIGIFRLLFGIITLQEIFFLIYFNHLIFDPIPFMDVEFPMIIFFLWLWAAVAFCLMIGYRCQTVSIANYVFWLVFVNFTPMQRDFDGGFDLFMIGANFFLIFMPIDKAFAIDSLRKKLATPFVHYSEYPSLTVSRLSYYLPVIVCLGFLYFDSDIHKMFAEHWRNGLGAWLPSSMPYYVSALDMSWLLNIESLQKFIGYTILVFQFTFLLFFHFRLLRPIYFLLGIALHLGITLSFNIYPFGMGMLVFYSLMMPFSWYKQIGVWLRKPHPVLTVFYDQQCPLCNRTVLILNHFDILHGVDFKPAQAYARDYPALNRLNEQTLLTDLYALDSEGQLYAGVDTYAQIFTAMGYTAIIGWVMRLGPIHALALICYRRIADNRARLNCDVSCLKETAPVFPATLYDQIFVVGQSKQQKRNAYKISKVFLLILLFQLNCSLHYGLLYRLKIDTRQSPLTSAMADMSNALLMFSHSFIGITPHALYLHDHFEGYEHVLAITYLDANGAEHWLPFINEQGRMLAPNWGRVHSMWANIAVTPNIDEFRLKKFIMKITAFWGTKLNLDLENTRFIIKMKKIKAPFLWEKDLRRNNLSGDWLAIGSAQWHDREIKINLPKDIDVL</sequence>
<feature type="transmembrane region" description="Helical" evidence="5">
    <location>
        <begin position="109"/>
        <end position="130"/>
    </location>
</feature>
<feature type="domain" description="HTTM-like" evidence="6">
    <location>
        <begin position="14"/>
        <end position="277"/>
    </location>
</feature>
<feature type="transmembrane region" description="Helical" evidence="5">
    <location>
        <begin position="240"/>
        <end position="269"/>
    </location>
</feature>
<reference evidence="7 8" key="1">
    <citation type="submission" date="2016-03" db="EMBL/GenBank/DDBJ databases">
        <authorList>
            <person name="Ploux O."/>
        </authorList>
    </citation>
    <scope>NUCLEOTIDE SEQUENCE [LARGE SCALE GENOMIC DNA]</scope>
    <source>
        <strain evidence="7 8">R-45370</strain>
    </source>
</reference>
<feature type="transmembrane region" description="Helical" evidence="5">
    <location>
        <begin position="58"/>
        <end position="79"/>
    </location>
</feature>
<evidence type="ECO:0000256" key="1">
    <source>
        <dbReference type="ARBA" id="ARBA00004127"/>
    </source>
</evidence>
<protein>
    <submittedName>
        <fullName evidence="7">Thiol-disulfide oxidoreductase</fullName>
    </submittedName>
</protein>
<dbReference type="InterPro" id="IPR011020">
    <property type="entry name" value="HTTM-like"/>
</dbReference>
<comment type="caution">
    <text evidence="7">The sequence shown here is derived from an EMBL/GenBank/DDBJ whole genome shotgun (WGS) entry which is preliminary data.</text>
</comment>
<evidence type="ECO:0000259" key="6">
    <source>
        <dbReference type="SMART" id="SM00752"/>
    </source>
</evidence>
<dbReference type="EMBL" id="LUUI01000089">
    <property type="protein sequence ID" value="OAI17289.1"/>
    <property type="molecule type" value="Genomic_DNA"/>
</dbReference>
<accession>A0A177NJA8</accession>
<dbReference type="PANTHER" id="PTHR39535">
    <property type="entry name" value="SPORULATION-DELAYING PROTEIN SDPB"/>
    <property type="match status" value="1"/>
</dbReference>
<keyword evidence="4 5" id="KW-0472">Membrane</keyword>
<dbReference type="AlphaFoldDB" id="A0A177NJA8"/>
<evidence type="ECO:0000256" key="2">
    <source>
        <dbReference type="ARBA" id="ARBA00022692"/>
    </source>
</evidence>
<feature type="transmembrane region" description="Helical" evidence="5">
    <location>
        <begin position="216"/>
        <end position="234"/>
    </location>
</feature>
<feature type="transmembrane region" description="Helical" evidence="5">
    <location>
        <begin position="21"/>
        <end position="43"/>
    </location>
</feature>
<dbReference type="PANTHER" id="PTHR39535:SF2">
    <property type="entry name" value="HTTM DOMAIN-CONTAINING PROTEIN"/>
    <property type="match status" value="1"/>
</dbReference>
<evidence type="ECO:0000313" key="8">
    <source>
        <dbReference type="Proteomes" id="UP000078476"/>
    </source>
</evidence>
<dbReference type="RefSeq" id="WP_066980166.1">
    <property type="nucleotide sequence ID" value="NZ_LUUI01000089.1"/>
</dbReference>
<dbReference type="SMART" id="SM00752">
    <property type="entry name" value="HTTM"/>
    <property type="match status" value="1"/>
</dbReference>
<name>A0A177NJA8_9GAMM</name>
<evidence type="ECO:0000313" key="7">
    <source>
        <dbReference type="EMBL" id="OAI17289.1"/>
    </source>
</evidence>
<evidence type="ECO:0000256" key="4">
    <source>
        <dbReference type="ARBA" id="ARBA00023136"/>
    </source>
</evidence>
<dbReference type="Pfam" id="PF04134">
    <property type="entry name" value="DCC1-like"/>
    <property type="match status" value="1"/>
</dbReference>
<dbReference type="InterPro" id="IPR007263">
    <property type="entry name" value="DCC1-like"/>
</dbReference>
<feature type="transmembrane region" description="Helical" evidence="5">
    <location>
        <begin position="86"/>
        <end position="103"/>
    </location>
</feature>
<feature type="transmembrane region" description="Helical" evidence="5">
    <location>
        <begin position="151"/>
        <end position="170"/>
    </location>
</feature>
<evidence type="ECO:0000256" key="5">
    <source>
        <dbReference type="SAM" id="Phobius"/>
    </source>
</evidence>
<gene>
    <name evidence="7" type="ORF">A1359_06370</name>
</gene>
<keyword evidence="8" id="KW-1185">Reference proteome</keyword>
<dbReference type="STRING" id="980561.A1359_06370"/>
<comment type="subcellular location">
    <subcellularLocation>
        <location evidence="1">Endomembrane system</location>
        <topology evidence="1">Multi-pass membrane protein</topology>
    </subcellularLocation>
</comment>
<dbReference type="GO" id="GO:0012505">
    <property type="term" value="C:endomembrane system"/>
    <property type="evidence" value="ECO:0007669"/>
    <property type="project" value="UniProtKB-SubCell"/>
</dbReference>